<organism evidence="3 4">
    <name type="scientific">Daphnia sinensis</name>
    <dbReference type="NCBI Taxonomy" id="1820382"/>
    <lineage>
        <taxon>Eukaryota</taxon>
        <taxon>Metazoa</taxon>
        <taxon>Ecdysozoa</taxon>
        <taxon>Arthropoda</taxon>
        <taxon>Crustacea</taxon>
        <taxon>Branchiopoda</taxon>
        <taxon>Diplostraca</taxon>
        <taxon>Cladocera</taxon>
        <taxon>Anomopoda</taxon>
        <taxon>Daphniidae</taxon>
        <taxon>Daphnia</taxon>
        <taxon>Daphnia similis group</taxon>
    </lineage>
</organism>
<keyword evidence="1" id="KW-0812">Transmembrane</keyword>
<proteinExistence type="predicted"/>
<keyword evidence="1" id="KW-0472">Membrane</keyword>
<dbReference type="EMBL" id="WJBH02000003">
    <property type="protein sequence ID" value="KAI9562090.1"/>
    <property type="molecule type" value="Genomic_DNA"/>
</dbReference>
<keyword evidence="4" id="KW-1185">Reference proteome</keyword>
<keyword evidence="1" id="KW-1133">Transmembrane helix</keyword>
<reference evidence="3 4" key="1">
    <citation type="submission" date="2022-05" db="EMBL/GenBank/DDBJ databases">
        <title>A multi-omics perspective on studying reproductive biology in Daphnia sinensis.</title>
        <authorList>
            <person name="Jia J."/>
        </authorList>
    </citation>
    <scope>NUCLEOTIDE SEQUENCE [LARGE SCALE GENOMIC DNA]</scope>
    <source>
        <strain evidence="3 4">WSL</strain>
    </source>
</reference>
<feature type="transmembrane region" description="Helical" evidence="1">
    <location>
        <begin position="48"/>
        <end position="73"/>
    </location>
</feature>
<gene>
    <name evidence="3" type="ORF">GHT06_013056</name>
</gene>
<name>A0AAD5LG34_9CRUS</name>
<evidence type="ECO:0000256" key="2">
    <source>
        <dbReference type="SAM" id="SignalP"/>
    </source>
</evidence>
<feature type="signal peptide" evidence="2">
    <location>
        <begin position="1"/>
        <end position="32"/>
    </location>
</feature>
<protein>
    <submittedName>
        <fullName evidence="3">Uncharacterized protein</fullName>
    </submittedName>
</protein>
<keyword evidence="2" id="KW-0732">Signal</keyword>
<evidence type="ECO:0000256" key="1">
    <source>
        <dbReference type="SAM" id="Phobius"/>
    </source>
</evidence>
<dbReference type="Proteomes" id="UP000820818">
    <property type="component" value="Linkage Group LG3"/>
</dbReference>
<accession>A0AAD5LG34</accession>
<comment type="caution">
    <text evidence="3">The sequence shown here is derived from an EMBL/GenBank/DDBJ whole genome shotgun (WGS) entry which is preliminary data.</text>
</comment>
<evidence type="ECO:0000313" key="3">
    <source>
        <dbReference type="EMBL" id="KAI9562090.1"/>
    </source>
</evidence>
<sequence>MEWTKSATKIVRMMLYAFCILLDAHLIPPVDAIENDTGDFEDVLREHYRGPVAFFTISVLLFIILMLSCCLYASKRSNLHNPDAIVVDFNY</sequence>
<feature type="chain" id="PRO_5041954120" evidence="2">
    <location>
        <begin position="33"/>
        <end position="91"/>
    </location>
</feature>
<evidence type="ECO:0000313" key="4">
    <source>
        <dbReference type="Proteomes" id="UP000820818"/>
    </source>
</evidence>
<dbReference type="AlphaFoldDB" id="A0AAD5LG34"/>